<sequence length="228" mass="26442">MVTNWFKINISNLKNDRFIRFDVDYVEISREFQNSNHTNYLKNYLTFIETGKSIDKEDYNINGQPSEYAHITVRNIVQGELNLKDLIYLNEDKGITLKNFQIEKGDILIAISSNVGVSCLVETVPSNLQLTLSHYIVKIKVDTSRINPKLLVYYLNSSKIKNYFRSVETGKTLKNLSKNYIYNLPISLPKNTQKQLEIVKRIQPIETDILKIKASIKEPLEIINSVFF</sequence>
<gene>
    <name evidence="3" type="ordered locus">PCC7424_0973</name>
</gene>
<evidence type="ECO:0000256" key="2">
    <source>
        <dbReference type="ARBA" id="ARBA00023125"/>
    </source>
</evidence>
<dbReference type="RefSeq" id="WP_012598375.1">
    <property type="nucleotide sequence ID" value="NC_011729.1"/>
</dbReference>
<dbReference type="eggNOG" id="COG0732">
    <property type="taxonomic scope" value="Bacteria"/>
</dbReference>
<dbReference type="KEGG" id="cyc:PCC7424_0973"/>
<name>B7KIM2_GLOC7</name>
<dbReference type="OrthoDB" id="9816225at2"/>
<dbReference type="REBASE" id="19520">
    <property type="entry name" value="S.Csp7424ORF972P"/>
</dbReference>
<dbReference type="AlphaFoldDB" id="B7KIM2"/>
<protein>
    <submittedName>
        <fullName evidence="3">Restriction modification system DNA specificity domain protein</fullName>
    </submittedName>
</protein>
<evidence type="ECO:0000256" key="1">
    <source>
        <dbReference type="ARBA" id="ARBA00022747"/>
    </source>
</evidence>
<dbReference type="SUPFAM" id="SSF116734">
    <property type="entry name" value="DNA methylase specificity domain"/>
    <property type="match status" value="1"/>
</dbReference>
<dbReference type="GO" id="GO:0009307">
    <property type="term" value="P:DNA restriction-modification system"/>
    <property type="evidence" value="ECO:0007669"/>
    <property type="project" value="UniProtKB-KW"/>
</dbReference>
<organism evidence="3 4">
    <name type="scientific">Gloeothece citriformis (strain PCC 7424)</name>
    <name type="common">Cyanothece sp. (strain PCC 7424)</name>
    <dbReference type="NCBI Taxonomy" id="65393"/>
    <lineage>
        <taxon>Bacteria</taxon>
        <taxon>Bacillati</taxon>
        <taxon>Cyanobacteriota</taxon>
        <taxon>Cyanophyceae</taxon>
        <taxon>Oscillatoriophycideae</taxon>
        <taxon>Chroococcales</taxon>
        <taxon>Aphanothecaceae</taxon>
        <taxon>Gloeothece</taxon>
        <taxon>Gloeothece citriformis</taxon>
    </lineage>
</organism>
<reference evidence="4" key="1">
    <citation type="journal article" date="2011" name="MBio">
        <title>Novel metabolic attributes of the genus Cyanothece, comprising a group of unicellular nitrogen-fixing Cyanobacteria.</title>
        <authorList>
            <person name="Bandyopadhyay A."/>
            <person name="Elvitigala T."/>
            <person name="Welsh E."/>
            <person name="Stockel J."/>
            <person name="Liberton M."/>
            <person name="Min H."/>
            <person name="Sherman L.A."/>
            <person name="Pakrasi H.B."/>
        </authorList>
    </citation>
    <scope>NUCLEOTIDE SEQUENCE [LARGE SCALE GENOMIC DNA]</scope>
    <source>
        <strain evidence="4">PCC 7424</strain>
    </source>
</reference>
<accession>B7KIM2</accession>
<dbReference type="InterPro" id="IPR044946">
    <property type="entry name" value="Restrct_endonuc_typeI_TRD_sf"/>
</dbReference>
<dbReference type="Gene3D" id="3.90.220.20">
    <property type="entry name" value="DNA methylase specificity domains"/>
    <property type="match status" value="1"/>
</dbReference>
<dbReference type="EMBL" id="CP001291">
    <property type="protein sequence ID" value="ACK69428.1"/>
    <property type="molecule type" value="Genomic_DNA"/>
</dbReference>
<keyword evidence="4" id="KW-1185">Reference proteome</keyword>
<proteinExistence type="predicted"/>
<dbReference type="STRING" id="65393.PCC7424_0973"/>
<dbReference type="PANTHER" id="PTHR30408">
    <property type="entry name" value="TYPE-1 RESTRICTION ENZYME ECOKI SPECIFICITY PROTEIN"/>
    <property type="match status" value="1"/>
</dbReference>
<evidence type="ECO:0000313" key="4">
    <source>
        <dbReference type="Proteomes" id="UP000002384"/>
    </source>
</evidence>
<dbReference type="InterPro" id="IPR052021">
    <property type="entry name" value="Type-I_RS_S_subunit"/>
</dbReference>
<evidence type="ECO:0000313" key="3">
    <source>
        <dbReference type="EMBL" id="ACK69428.1"/>
    </source>
</evidence>
<dbReference type="HOGENOM" id="CLU_1213183_0_0_3"/>
<dbReference type="PANTHER" id="PTHR30408:SF12">
    <property type="entry name" value="TYPE I RESTRICTION ENZYME MJAVIII SPECIFICITY SUBUNIT"/>
    <property type="match status" value="1"/>
</dbReference>
<keyword evidence="1" id="KW-0680">Restriction system</keyword>
<dbReference type="GO" id="GO:0003677">
    <property type="term" value="F:DNA binding"/>
    <property type="evidence" value="ECO:0007669"/>
    <property type="project" value="UniProtKB-KW"/>
</dbReference>
<keyword evidence="2" id="KW-0238">DNA-binding</keyword>
<dbReference type="Proteomes" id="UP000002384">
    <property type="component" value="Chromosome"/>
</dbReference>